<evidence type="ECO:0000313" key="3">
    <source>
        <dbReference type="Proteomes" id="UP000187406"/>
    </source>
</evidence>
<dbReference type="STRING" id="3775.A0A1Q3CNV2"/>
<dbReference type="AlphaFoldDB" id="A0A1Q3CNV2"/>
<name>A0A1Q3CNV2_CEPFO</name>
<dbReference type="OrthoDB" id="1911716at2759"/>
<feature type="non-terminal residue" evidence="2">
    <location>
        <position position="1"/>
    </location>
</feature>
<organism evidence="2 3">
    <name type="scientific">Cephalotus follicularis</name>
    <name type="common">Albany pitcher plant</name>
    <dbReference type="NCBI Taxonomy" id="3775"/>
    <lineage>
        <taxon>Eukaryota</taxon>
        <taxon>Viridiplantae</taxon>
        <taxon>Streptophyta</taxon>
        <taxon>Embryophyta</taxon>
        <taxon>Tracheophyta</taxon>
        <taxon>Spermatophyta</taxon>
        <taxon>Magnoliopsida</taxon>
        <taxon>eudicotyledons</taxon>
        <taxon>Gunneridae</taxon>
        <taxon>Pentapetalae</taxon>
        <taxon>rosids</taxon>
        <taxon>fabids</taxon>
        <taxon>Oxalidales</taxon>
        <taxon>Cephalotaceae</taxon>
        <taxon>Cephalotus</taxon>
    </lineage>
</organism>
<feature type="region of interest" description="Disordered" evidence="1">
    <location>
        <begin position="35"/>
        <end position="59"/>
    </location>
</feature>
<comment type="caution">
    <text evidence="2">The sequence shown here is derived from an EMBL/GenBank/DDBJ whole genome shotgun (WGS) entry which is preliminary data.</text>
</comment>
<keyword evidence="3" id="KW-1185">Reference proteome</keyword>
<dbReference type="Proteomes" id="UP000187406">
    <property type="component" value="Unassembled WGS sequence"/>
</dbReference>
<dbReference type="PANTHER" id="PTHR33914">
    <property type="entry name" value="18S PRE-RIBOSOMAL ASSEMBLY PROTEIN GAR2-LIKE PROTEIN"/>
    <property type="match status" value="1"/>
</dbReference>
<dbReference type="PANTHER" id="PTHR33914:SF3">
    <property type="entry name" value="PROTEIN BREAKING OF ASYMMETRY IN THE STOMATAL LINEAGE"/>
    <property type="match status" value="1"/>
</dbReference>
<dbReference type="InterPro" id="IPR040378">
    <property type="entry name" value="BASL"/>
</dbReference>
<dbReference type="InParanoid" id="A0A1Q3CNV2"/>
<proteinExistence type="predicted"/>
<dbReference type="GO" id="GO:0009786">
    <property type="term" value="P:regulation of asymmetric cell division"/>
    <property type="evidence" value="ECO:0007669"/>
    <property type="project" value="InterPro"/>
</dbReference>
<gene>
    <name evidence="2" type="ORF">CFOL_v3_25255</name>
</gene>
<feature type="non-terminal residue" evidence="2">
    <location>
        <position position="239"/>
    </location>
</feature>
<protein>
    <submittedName>
        <fullName evidence="2">Uncharacterized protein</fullName>
    </submittedName>
</protein>
<sequence length="239" mass="27350">IARFVRWRIKDWASCFLLCRFPLGNKKANNKNKKMLKHPHKNCNKERQLSSSTTPARNISTTPARNIRITTEDGTDDDDSSRWPHFVDEEYIVFCFKEDGAFDVKHGKSPTSNRLAQQTISRRSPVSVVNRKVEEEESMCLDVDAVSPSAGMRRKYQIETENFAAVSVESSDSNQSDGSTGSFAFPVVQKNPTTLVFDLMKQCRLRWEFMGSPAKMPKSNDLHFRKHKALSMTFPCCRF</sequence>
<dbReference type="FunCoup" id="A0A1Q3CNV2">
    <property type="interactions" value="6"/>
</dbReference>
<dbReference type="EMBL" id="BDDD01002495">
    <property type="protein sequence ID" value="GAV81802.1"/>
    <property type="molecule type" value="Genomic_DNA"/>
</dbReference>
<accession>A0A1Q3CNV2</accession>
<reference evidence="3" key="1">
    <citation type="submission" date="2016-04" db="EMBL/GenBank/DDBJ databases">
        <title>Cephalotus genome sequencing.</title>
        <authorList>
            <person name="Fukushima K."/>
            <person name="Hasebe M."/>
            <person name="Fang X."/>
        </authorList>
    </citation>
    <scope>NUCLEOTIDE SEQUENCE [LARGE SCALE GENOMIC DNA]</scope>
    <source>
        <strain evidence="3">cv. St1</strain>
    </source>
</reference>
<evidence type="ECO:0000313" key="2">
    <source>
        <dbReference type="EMBL" id="GAV81802.1"/>
    </source>
</evidence>
<feature type="compositionally biased region" description="Polar residues" evidence="1">
    <location>
        <begin position="49"/>
        <end position="59"/>
    </location>
</feature>
<evidence type="ECO:0000256" key="1">
    <source>
        <dbReference type="SAM" id="MobiDB-lite"/>
    </source>
</evidence>